<dbReference type="Pfam" id="PF13564">
    <property type="entry name" value="DoxX_2"/>
    <property type="match status" value="1"/>
</dbReference>
<protein>
    <submittedName>
        <fullName evidence="6">DoxX family protein</fullName>
    </submittedName>
</protein>
<evidence type="ECO:0000256" key="2">
    <source>
        <dbReference type="ARBA" id="ARBA00022692"/>
    </source>
</evidence>
<evidence type="ECO:0000256" key="4">
    <source>
        <dbReference type="ARBA" id="ARBA00023136"/>
    </source>
</evidence>
<feature type="transmembrane region" description="Helical" evidence="5">
    <location>
        <begin position="95"/>
        <end position="114"/>
    </location>
</feature>
<dbReference type="Proteomes" id="UP000805614">
    <property type="component" value="Unassembled WGS sequence"/>
</dbReference>
<gene>
    <name evidence="6" type="ORF">HKK74_30070</name>
</gene>
<accession>A0ABR7LY80</accession>
<dbReference type="RefSeq" id="WP_187246751.1">
    <property type="nucleotide sequence ID" value="NZ_BAAAOK010000006.1"/>
</dbReference>
<evidence type="ECO:0000256" key="5">
    <source>
        <dbReference type="SAM" id="Phobius"/>
    </source>
</evidence>
<evidence type="ECO:0000256" key="1">
    <source>
        <dbReference type="ARBA" id="ARBA00004141"/>
    </source>
</evidence>
<organism evidence="6 7">
    <name type="scientific">Actinomadura alba</name>
    <dbReference type="NCBI Taxonomy" id="406431"/>
    <lineage>
        <taxon>Bacteria</taxon>
        <taxon>Bacillati</taxon>
        <taxon>Actinomycetota</taxon>
        <taxon>Actinomycetes</taxon>
        <taxon>Streptosporangiales</taxon>
        <taxon>Thermomonosporaceae</taxon>
        <taxon>Actinomadura</taxon>
    </lineage>
</organism>
<keyword evidence="2 5" id="KW-0812">Transmembrane</keyword>
<evidence type="ECO:0000313" key="6">
    <source>
        <dbReference type="EMBL" id="MBC6469706.1"/>
    </source>
</evidence>
<feature type="transmembrane region" description="Helical" evidence="5">
    <location>
        <begin position="69"/>
        <end position="88"/>
    </location>
</feature>
<dbReference type="InterPro" id="IPR032808">
    <property type="entry name" value="DoxX"/>
</dbReference>
<proteinExistence type="predicted"/>
<comment type="caution">
    <text evidence="6">The sequence shown here is derived from an EMBL/GenBank/DDBJ whole genome shotgun (WGS) entry which is preliminary data.</text>
</comment>
<sequence>MIQPWWPLAGLAVIQLGDAAMCLKPAGFIRTCLQNVGFPRRYWRLLPVLKTAAAAALVVGIWAPPLAVLTTAALVAYFLIAITMHIRARDFGRNLFLNATGMLIVCTAALIFALDRG</sequence>
<keyword evidence="3 5" id="KW-1133">Transmembrane helix</keyword>
<evidence type="ECO:0000256" key="3">
    <source>
        <dbReference type="ARBA" id="ARBA00022989"/>
    </source>
</evidence>
<dbReference type="EMBL" id="JABVEC010000030">
    <property type="protein sequence ID" value="MBC6469706.1"/>
    <property type="molecule type" value="Genomic_DNA"/>
</dbReference>
<keyword evidence="4 5" id="KW-0472">Membrane</keyword>
<comment type="subcellular location">
    <subcellularLocation>
        <location evidence="1">Membrane</location>
        <topology evidence="1">Multi-pass membrane protein</topology>
    </subcellularLocation>
</comment>
<evidence type="ECO:0000313" key="7">
    <source>
        <dbReference type="Proteomes" id="UP000805614"/>
    </source>
</evidence>
<reference evidence="6 7" key="1">
    <citation type="submission" date="2020-06" db="EMBL/GenBank/DDBJ databases">
        <title>Actinomadura xiongansis sp. nov., isolated from soil of Baiyangdian.</title>
        <authorList>
            <person name="Zhang X."/>
        </authorList>
    </citation>
    <scope>NUCLEOTIDE SEQUENCE [LARGE SCALE GENOMIC DNA]</scope>
    <source>
        <strain evidence="6 7">HBUM206468</strain>
    </source>
</reference>
<keyword evidence="7" id="KW-1185">Reference proteome</keyword>
<name>A0ABR7LY80_9ACTN</name>